<dbReference type="Gene3D" id="3.40.630.30">
    <property type="match status" value="1"/>
</dbReference>
<dbReference type="Proteomes" id="UP001172743">
    <property type="component" value="Unassembled WGS sequence"/>
</dbReference>
<keyword evidence="2 4" id="KW-0012">Acyltransferase</keyword>
<gene>
    <name evidence="4" type="ORF">QYB95_14330</name>
</gene>
<evidence type="ECO:0000256" key="2">
    <source>
        <dbReference type="ARBA" id="ARBA00023315"/>
    </source>
</evidence>
<organism evidence="4 5">
    <name type="scientific">Ureibacillus aquaedulcis</name>
    <dbReference type="NCBI Taxonomy" id="3058421"/>
    <lineage>
        <taxon>Bacteria</taxon>
        <taxon>Bacillati</taxon>
        <taxon>Bacillota</taxon>
        <taxon>Bacilli</taxon>
        <taxon>Bacillales</taxon>
        <taxon>Caryophanaceae</taxon>
        <taxon>Ureibacillus</taxon>
    </lineage>
</organism>
<comment type="caution">
    <text evidence="4">The sequence shown here is derived from an EMBL/GenBank/DDBJ whole genome shotgun (WGS) entry which is preliminary data.</text>
</comment>
<evidence type="ECO:0000313" key="4">
    <source>
        <dbReference type="EMBL" id="MDN4494727.1"/>
    </source>
</evidence>
<evidence type="ECO:0000313" key="5">
    <source>
        <dbReference type="Proteomes" id="UP001172743"/>
    </source>
</evidence>
<proteinExistence type="predicted"/>
<evidence type="ECO:0000259" key="3">
    <source>
        <dbReference type="PROSITE" id="PS51186"/>
    </source>
</evidence>
<protein>
    <submittedName>
        <fullName evidence="4">N-acetyltransferase</fullName>
        <ecNumber evidence="4">2.3.1.-</ecNumber>
    </submittedName>
</protein>
<reference evidence="4" key="1">
    <citation type="submission" date="2023-07" db="EMBL/GenBank/DDBJ databases">
        <title>Ureibacillus sp. isolated from freshwater well.</title>
        <authorList>
            <person name="Kirdat K."/>
            <person name="Bhatt A."/>
            <person name="Teware R."/>
            <person name="Bhavsar Y."/>
            <person name="Yadav A."/>
        </authorList>
    </citation>
    <scope>NUCLEOTIDE SEQUENCE</scope>
    <source>
        <strain evidence="4">BA0131</strain>
    </source>
</reference>
<accession>A0ABT8GTI3</accession>
<dbReference type="EMBL" id="JAUHTQ010000012">
    <property type="protein sequence ID" value="MDN4494727.1"/>
    <property type="molecule type" value="Genomic_DNA"/>
</dbReference>
<feature type="domain" description="N-acetyltransferase" evidence="3">
    <location>
        <begin position="11"/>
        <end position="178"/>
    </location>
</feature>
<dbReference type="PANTHER" id="PTHR43420:SF47">
    <property type="entry name" value="N-ACETYLTRANSFERASE DOMAIN-CONTAINING PROTEIN"/>
    <property type="match status" value="1"/>
</dbReference>
<sequence>MLERGERGAIMNIRVLNETDAQDYQALRLRALQTDAESFGSTYEREVHFTIEVIQERIRQAEDRYVLGAFQEDGSLVGVVRFMRATDRKSRHKGDIYGMYVAPEVRGQGVGKKLLVEVITRAKEFDGVEQIHLQVVTKNASAKKLYMSLGFETYGVEPRGLKEGDQYFDEDLMVLFLK</sequence>
<keyword evidence="5" id="KW-1185">Reference proteome</keyword>
<dbReference type="InterPro" id="IPR016181">
    <property type="entry name" value="Acyl_CoA_acyltransferase"/>
</dbReference>
<dbReference type="CDD" id="cd04301">
    <property type="entry name" value="NAT_SF"/>
    <property type="match status" value="1"/>
</dbReference>
<dbReference type="InterPro" id="IPR050680">
    <property type="entry name" value="YpeA/RimI_acetyltransf"/>
</dbReference>
<dbReference type="InterPro" id="IPR000182">
    <property type="entry name" value="GNAT_dom"/>
</dbReference>
<evidence type="ECO:0000256" key="1">
    <source>
        <dbReference type="ARBA" id="ARBA00022679"/>
    </source>
</evidence>
<dbReference type="SUPFAM" id="SSF55729">
    <property type="entry name" value="Acyl-CoA N-acyltransferases (Nat)"/>
    <property type="match status" value="1"/>
</dbReference>
<dbReference type="GO" id="GO:0016746">
    <property type="term" value="F:acyltransferase activity"/>
    <property type="evidence" value="ECO:0007669"/>
    <property type="project" value="UniProtKB-KW"/>
</dbReference>
<name>A0ABT8GTI3_9BACL</name>
<keyword evidence="1 4" id="KW-0808">Transferase</keyword>
<dbReference type="RefSeq" id="WP_301139035.1">
    <property type="nucleotide sequence ID" value="NZ_JAUHTQ010000012.1"/>
</dbReference>
<dbReference type="EC" id="2.3.1.-" evidence="4"/>
<dbReference type="PROSITE" id="PS51186">
    <property type="entry name" value="GNAT"/>
    <property type="match status" value="1"/>
</dbReference>
<dbReference type="Pfam" id="PF00583">
    <property type="entry name" value="Acetyltransf_1"/>
    <property type="match status" value="1"/>
</dbReference>
<dbReference type="PANTHER" id="PTHR43420">
    <property type="entry name" value="ACETYLTRANSFERASE"/>
    <property type="match status" value="1"/>
</dbReference>